<reference evidence="8 9" key="1">
    <citation type="journal article" date="2022" name="bioRxiv">
        <title>Genomics of Preaxostyla Flagellates Illuminates Evolutionary Transitions and the Path Towards Mitochondrial Loss.</title>
        <authorList>
            <person name="Novak L.V.F."/>
            <person name="Treitli S.C."/>
            <person name="Pyrih J."/>
            <person name="Halakuc P."/>
            <person name="Pipaliya S.V."/>
            <person name="Vacek V."/>
            <person name="Brzon O."/>
            <person name="Soukal P."/>
            <person name="Eme L."/>
            <person name="Dacks J.B."/>
            <person name="Karnkowska A."/>
            <person name="Elias M."/>
            <person name="Hampl V."/>
        </authorList>
    </citation>
    <scope>NUCLEOTIDE SEQUENCE [LARGE SCALE GENOMIC DNA]</scope>
    <source>
        <strain evidence="8">NAU3</strain>
        <tissue evidence="8">Gut</tissue>
    </source>
</reference>
<dbReference type="PANTHER" id="PTHR43671:SF13">
    <property type="entry name" value="SERINE_THREONINE-PROTEIN KINASE NEK2"/>
    <property type="match status" value="1"/>
</dbReference>
<evidence type="ECO:0000259" key="7">
    <source>
        <dbReference type="PROSITE" id="PS50011"/>
    </source>
</evidence>
<dbReference type="InterPro" id="IPR050660">
    <property type="entry name" value="NEK_Ser/Thr_kinase"/>
</dbReference>
<evidence type="ECO:0000256" key="3">
    <source>
        <dbReference type="ARBA" id="ARBA00022741"/>
    </source>
</evidence>
<name>A0ABQ9X8M9_9EUKA</name>
<evidence type="ECO:0000256" key="2">
    <source>
        <dbReference type="ARBA" id="ARBA00022679"/>
    </source>
</evidence>
<keyword evidence="9" id="KW-1185">Reference proteome</keyword>
<dbReference type="CDD" id="cd14014">
    <property type="entry name" value="STKc_PknB_like"/>
    <property type="match status" value="1"/>
</dbReference>
<dbReference type="EMBL" id="JARBJD010000195">
    <property type="protein sequence ID" value="KAK2947628.1"/>
    <property type="molecule type" value="Genomic_DNA"/>
</dbReference>
<evidence type="ECO:0000313" key="9">
    <source>
        <dbReference type="Proteomes" id="UP001281761"/>
    </source>
</evidence>
<evidence type="ECO:0000256" key="4">
    <source>
        <dbReference type="ARBA" id="ARBA00022777"/>
    </source>
</evidence>
<feature type="coiled-coil region" evidence="6">
    <location>
        <begin position="282"/>
        <end position="309"/>
    </location>
</feature>
<comment type="caution">
    <text evidence="8">The sequence shown here is derived from an EMBL/GenBank/DDBJ whole genome shotgun (WGS) entry which is preliminary data.</text>
</comment>
<evidence type="ECO:0000256" key="5">
    <source>
        <dbReference type="ARBA" id="ARBA00022840"/>
    </source>
</evidence>
<dbReference type="InterPro" id="IPR000719">
    <property type="entry name" value="Prot_kinase_dom"/>
</dbReference>
<sequence>MAQKGESMIPPGYTLVRPINEGAFGRVLEIKESSTGQSYALKLIPRLTEADQKRAKREVSILERFRQARIVGLHESVVMETYHGIVMDLGKRNLKALMTDFESRNELIPLEVAVQICIDIAEGLSVMHNHPTNAMAHGDLKPENVLLSEDNRAMLCDLGAADASGVNTSHSAKEIGTFEYNSPERLDDTDQRGTPASDVWSLGVMLHRMVTGKPLFGGGSLASMIRAIMDFNESKLSTSIPTAVRSVLVRLLEPNPDSRATSTQLFKGRLLERMLGPETPLSKMKDGQIQSLENKLAELTENDKALQEMKATYHRIIESLSLKHVEKLPPLIINPLYAFQIRDQTSVELSPSQSHSPRTRP</sequence>
<accession>A0ABQ9X8M9</accession>
<dbReference type="GO" id="GO:0004674">
    <property type="term" value="F:protein serine/threonine kinase activity"/>
    <property type="evidence" value="ECO:0007669"/>
    <property type="project" value="UniProtKB-KW"/>
</dbReference>
<dbReference type="SMART" id="SM00220">
    <property type="entry name" value="S_TKc"/>
    <property type="match status" value="1"/>
</dbReference>
<organism evidence="8 9">
    <name type="scientific">Blattamonas nauphoetae</name>
    <dbReference type="NCBI Taxonomy" id="2049346"/>
    <lineage>
        <taxon>Eukaryota</taxon>
        <taxon>Metamonada</taxon>
        <taxon>Preaxostyla</taxon>
        <taxon>Oxymonadida</taxon>
        <taxon>Blattamonas</taxon>
    </lineage>
</organism>
<dbReference type="SUPFAM" id="SSF56112">
    <property type="entry name" value="Protein kinase-like (PK-like)"/>
    <property type="match status" value="1"/>
</dbReference>
<keyword evidence="4 8" id="KW-0418">Kinase</keyword>
<keyword evidence="2 8" id="KW-0808">Transferase</keyword>
<evidence type="ECO:0000256" key="6">
    <source>
        <dbReference type="SAM" id="Coils"/>
    </source>
</evidence>
<protein>
    <recommendedName>
        <fullName evidence="1">non-specific serine/threonine protein kinase</fullName>
        <ecNumber evidence="1">2.7.11.1</ecNumber>
    </recommendedName>
</protein>
<dbReference type="PANTHER" id="PTHR43671">
    <property type="entry name" value="SERINE/THREONINE-PROTEIN KINASE NEK"/>
    <property type="match status" value="1"/>
</dbReference>
<keyword evidence="3" id="KW-0547">Nucleotide-binding</keyword>
<keyword evidence="8" id="KW-0723">Serine/threonine-protein kinase</keyword>
<dbReference type="Pfam" id="PF00069">
    <property type="entry name" value="Pkinase"/>
    <property type="match status" value="1"/>
</dbReference>
<dbReference type="PROSITE" id="PS50011">
    <property type="entry name" value="PROTEIN_KINASE_DOM"/>
    <property type="match status" value="1"/>
</dbReference>
<feature type="domain" description="Protein kinase" evidence="7">
    <location>
        <begin position="13"/>
        <end position="271"/>
    </location>
</feature>
<evidence type="ECO:0000256" key="1">
    <source>
        <dbReference type="ARBA" id="ARBA00012513"/>
    </source>
</evidence>
<dbReference type="InterPro" id="IPR011009">
    <property type="entry name" value="Kinase-like_dom_sf"/>
</dbReference>
<dbReference type="EC" id="2.7.11.1" evidence="1"/>
<proteinExistence type="predicted"/>
<keyword evidence="5" id="KW-0067">ATP-binding</keyword>
<dbReference type="Proteomes" id="UP001281761">
    <property type="component" value="Unassembled WGS sequence"/>
</dbReference>
<evidence type="ECO:0000313" key="8">
    <source>
        <dbReference type="EMBL" id="KAK2947628.1"/>
    </source>
</evidence>
<dbReference type="Gene3D" id="3.30.200.20">
    <property type="entry name" value="Phosphorylase Kinase, domain 1"/>
    <property type="match status" value="1"/>
</dbReference>
<dbReference type="PROSITE" id="PS00108">
    <property type="entry name" value="PROTEIN_KINASE_ST"/>
    <property type="match status" value="1"/>
</dbReference>
<keyword evidence="6" id="KW-0175">Coiled coil</keyword>
<gene>
    <name evidence="8" type="ORF">BLNAU_17461</name>
</gene>
<dbReference type="InterPro" id="IPR008271">
    <property type="entry name" value="Ser/Thr_kinase_AS"/>
</dbReference>
<dbReference type="Gene3D" id="1.10.510.10">
    <property type="entry name" value="Transferase(Phosphotransferase) domain 1"/>
    <property type="match status" value="1"/>
</dbReference>